<protein>
    <recommendedName>
        <fullName evidence="8">Ribonuclease VapC</fullName>
        <shortName evidence="8">RNase VapC</shortName>
        <ecNumber evidence="8">3.1.-.-</ecNumber>
    </recommendedName>
    <alternativeName>
        <fullName evidence="8">Toxin VapC</fullName>
    </alternativeName>
</protein>
<dbReference type="PANTHER" id="PTHR33653:SF1">
    <property type="entry name" value="RIBONUCLEASE VAPC2"/>
    <property type="match status" value="1"/>
</dbReference>
<dbReference type="PANTHER" id="PTHR33653">
    <property type="entry name" value="RIBONUCLEASE VAPC2"/>
    <property type="match status" value="1"/>
</dbReference>
<dbReference type="InterPro" id="IPR002716">
    <property type="entry name" value="PIN_dom"/>
</dbReference>
<evidence type="ECO:0000256" key="6">
    <source>
        <dbReference type="ARBA" id="ARBA00022842"/>
    </source>
</evidence>
<dbReference type="InterPro" id="IPR029060">
    <property type="entry name" value="PIN-like_dom_sf"/>
</dbReference>
<dbReference type="InterPro" id="IPR022907">
    <property type="entry name" value="VapC_family"/>
</dbReference>
<name>A0A369U4I2_PARVE</name>
<dbReference type="Gene3D" id="3.40.50.1010">
    <property type="entry name" value="5'-nuclease"/>
    <property type="match status" value="1"/>
</dbReference>
<keyword evidence="4 8" id="KW-0479">Metal-binding</keyword>
<dbReference type="InterPro" id="IPR050556">
    <property type="entry name" value="Type_II_TA_system_RNase"/>
</dbReference>
<evidence type="ECO:0000256" key="7">
    <source>
        <dbReference type="ARBA" id="ARBA00038093"/>
    </source>
</evidence>
<evidence type="ECO:0000313" key="10">
    <source>
        <dbReference type="Proteomes" id="UP000256941"/>
    </source>
</evidence>
<gene>
    <name evidence="8" type="primary">vapC</name>
    <name evidence="9" type="ORF">BDD41_3354</name>
</gene>
<organism evidence="9 10">
    <name type="scientific">Paracoccus versutus</name>
    <name type="common">Thiobacillus versutus</name>
    <dbReference type="NCBI Taxonomy" id="34007"/>
    <lineage>
        <taxon>Bacteria</taxon>
        <taxon>Pseudomonadati</taxon>
        <taxon>Pseudomonadota</taxon>
        <taxon>Alphaproteobacteria</taxon>
        <taxon>Rhodobacterales</taxon>
        <taxon>Paracoccaceae</taxon>
        <taxon>Paracoccus</taxon>
    </lineage>
</organism>
<accession>A0A3D9XCK4</accession>
<dbReference type="GO" id="GO:0090729">
    <property type="term" value="F:toxin activity"/>
    <property type="evidence" value="ECO:0007669"/>
    <property type="project" value="UniProtKB-KW"/>
</dbReference>
<keyword evidence="2 8" id="KW-1277">Toxin-antitoxin system</keyword>
<dbReference type="GO" id="GO:0004540">
    <property type="term" value="F:RNA nuclease activity"/>
    <property type="evidence" value="ECO:0007669"/>
    <property type="project" value="InterPro"/>
</dbReference>
<sequence>MILLDTNVVSEPMRDAPDAGVVRWIDEQAIETLHLSAITVAEIRFGIAVLPDGKRKARLHSRFEKEILPLFEDRILPFGLAASECYASLMAQARGRGTIIGQADGFIAAIAAAVELTVATRDTAPFLAAGITVINPWEEAR</sequence>
<evidence type="ECO:0000256" key="5">
    <source>
        <dbReference type="ARBA" id="ARBA00022801"/>
    </source>
</evidence>
<evidence type="ECO:0000256" key="3">
    <source>
        <dbReference type="ARBA" id="ARBA00022722"/>
    </source>
</evidence>
<accession>A0A369U4I2</accession>
<dbReference type="SUPFAM" id="SSF88723">
    <property type="entry name" value="PIN domain-like"/>
    <property type="match status" value="1"/>
</dbReference>
<evidence type="ECO:0000256" key="4">
    <source>
        <dbReference type="ARBA" id="ARBA00022723"/>
    </source>
</evidence>
<reference evidence="9 10" key="1">
    <citation type="submission" date="2018-08" db="EMBL/GenBank/DDBJ databases">
        <title>Genomic Encyclopedia of Archaeal and Bacterial Type Strains, Phase II (KMG-II): from individual species to whole genera.</title>
        <authorList>
            <person name="Goeker M."/>
        </authorList>
    </citation>
    <scope>NUCLEOTIDE SEQUENCE [LARGE SCALE GENOMIC DNA]</scope>
    <source>
        <strain evidence="9 10">DSM 17099</strain>
    </source>
</reference>
<keyword evidence="8" id="KW-0800">Toxin</keyword>
<keyword evidence="5 8" id="KW-0378">Hydrolase</keyword>
<keyword evidence="6 8" id="KW-0460">Magnesium</keyword>
<evidence type="ECO:0000256" key="8">
    <source>
        <dbReference type="HAMAP-Rule" id="MF_00265"/>
    </source>
</evidence>
<dbReference type="GO" id="GO:0016787">
    <property type="term" value="F:hydrolase activity"/>
    <property type="evidence" value="ECO:0007669"/>
    <property type="project" value="UniProtKB-KW"/>
</dbReference>
<dbReference type="EC" id="3.1.-.-" evidence="8"/>
<dbReference type="EMBL" id="QTUJ01000003">
    <property type="protein sequence ID" value="REF68315.1"/>
    <property type="molecule type" value="Genomic_DNA"/>
</dbReference>
<evidence type="ECO:0000313" key="9">
    <source>
        <dbReference type="EMBL" id="REF68315.1"/>
    </source>
</evidence>
<dbReference type="HAMAP" id="MF_00265">
    <property type="entry name" value="VapC_Nob1"/>
    <property type="match status" value="1"/>
</dbReference>
<evidence type="ECO:0000256" key="1">
    <source>
        <dbReference type="ARBA" id="ARBA00001946"/>
    </source>
</evidence>
<comment type="similarity">
    <text evidence="7 8">Belongs to the PINc/VapC protein family.</text>
</comment>
<comment type="caution">
    <text evidence="9">The sequence shown here is derived from an EMBL/GenBank/DDBJ whole genome shotgun (WGS) entry which is preliminary data.</text>
</comment>
<dbReference type="Proteomes" id="UP000256941">
    <property type="component" value="Unassembled WGS sequence"/>
</dbReference>
<dbReference type="AlphaFoldDB" id="A0A369U4I2"/>
<dbReference type="RefSeq" id="WP_072462939.1">
    <property type="nucleotide sequence ID" value="NZ_CP038197.1"/>
</dbReference>
<dbReference type="CDD" id="cd18731">
    <property type="entry name" value="PIN_NgFitB-like"/>
    <property type="match status" value="1"/>
</dbReference>
<dbReference type="Pfam" id="PF01850">
    <property type="entry name" value="PIN"/>
    <property type="match status" value="1"/>
</dbReference>
<comment type="cofactor">
    <cofactor evidence="1 8">
        <name>Mg(2+)</name>
        <dbReference type="ChEBI" id="CHEBI:18420"/>
    </cofactor>
</comment>
<proteinExistence type="inferred from homology"/>
<feature type="binding site" evidence="8">
    <location>
        <position position="5"/>
    </location>
    <ligand>
        <name>Mg(2+)</name>
        <dbReference type="ChEBI" id="CHEBI:18420"/>
    </ligand>
</feature>
<dbReference type="GO" id="GO:0000287">
    <property type="term" value="F:magnesium ion binding"/>
    <property type="evidence" value="ECO:0007669"/>
    <property type="project" value="UniProtKB-UniRule"/>
</dbReference>
<comment type="function">
    <text evidence="8">Toxic component of a toxin-antitoxin (TA) system. An RNase.</text>
</comment>
<feature type="binding site" evidence="8">
    <location>
        <position position="104"/>
    </location>
    <ligand>
        <name>Mg(2+)</name>
        <dbReference type="ChEBI" id="CHEBI:18420"/>
    </ligand>
</feature>
<keyword evidence="3 8" id="KW-0540">Nuclease</keyword>
<evidence type="ECO:0000256" key="2">
    <source>
        <dbReference type="ARBA" id="ARBA00022649"/>
    </source>
</evidence>